<dbReference type="Pfam" id="PF04752">
    <property type="entry name" value="ChaC"/>
    <property type="match status" value="1"/>
</dbReference>
<keyword evidence="5" id="KW-1185">Reference proteome</keyword>
<proteinExistence type="predicted"/>
<sequence>MTEHEKEIREFGNKDDFWLFGYGSLIWKPPPHYDKRIPGYIEGYVRRFWQTSEDHRGTPEAPGRVATLIDRSHWETLTDHHAPTERVWGAAYHIPASRVPEVRAYLDIREINGYSIQFTPFHPAPFTATISSPPSSPSFLDLQHRIPSHNTSALGNGAQDRASADGASKPTRHKQTLSISMSTTISATTEPSGLPIRCLVYIGLPENPQFLGPQDPDVLARRILSSRGPSGENKEYLYMLERSLLELSKDSGDSHVSDLVRRAREIENEELEREGYDRVLEEEGLVGVVERKMEVGVPLHRVGSTEEQEEVEHS</sequence>
<comment type="caution">
    <text evidence="4">The sequence shown here is derived from an EMBL/GenBank/DDBJ whole genome shotgun (WGS) entry which is preliminary data.</text>
</comment>
<evidence type="ECO:0000313" key="5">
    <source>
        <dbReference type="Proteomes" id="UP000800093"/>
    </source>
</evidence>
<evidence type="ECO:0000256" key="3">
    <source>
        <dbReference type="SAM" id="MobiDB-lite"/>
    </source>
</evidence>
<protein>
    <recommendedName>
        <fullName evidence="1">glutathione-specific gamma-glutamylcyclotransferase</fullName>
        <ecNumber evidence="1">4.3.2.7</ecNumber>
    </recommendedName>
</protein>
<dbReference type="Gene3D" id="3.10.490.10">
    <property type="entry name" value="Gamma-glutamyl cyclotransferase-like"/>
    <property type="match status" value="1"/>
</dbReference>
<dbReference type="GO" id="GO:0005737">
    <property type="term" value="C:cytoplasm"/>
    <property type="evidence" value="ECO:0007669"/>
    <property type="project" value="TreeGrafter"/>
</dbReference>
<dbReference type="AlphaFoldDB" id="A0A9P4NCL3"/>
<reference evidence="5" key="1">
    <citation type="journal article" date="2020" name="Stud. Mycol.">
        <title>101 Dothideomycetes genomes: A test case for predicting lifestyles and emergence of pathogens.</title>
        <authorList>
            <person name="Haridas S."/>
            <person name="Albert R."/>
            <person name="Binder M."/>
            <person name="Bloem J."/>
            <person name="LaButti K."/>
            <person name="Salamov A."/>
            <person name="Andreopoulos B."/>
            <person name="Baker S."/>
            <person name="Barry K."/>
            <person name="Bills G."/>
            <person name="Bluhm B."/>
            <person name="Cannon C."/>
            <person name="Castanera R."/>
            <person name="Culley D."/>
            <person name="Daum C."/>
            <person name="Ezra D."/>
            <person name="Gonzalez J."/>
            <person name="Henrissat B."/>
            <person name="Kuo A."/>
            <person name="Liang C."/>
            <person name="Lipzen A."/>
            <person name="Lutzoni F."/>
            <person name="Magnuson J."/>
            <person name="Mondo S."/>
            <person name="Nolan M."/>
            <person name="Ohm R."/>
            <person name="Pangilinan J."/>
            <person name="Park H.-J."/>
            <person name="Ramirez L."/>
            <person name="Alfaro M."/>
            <person name="Sun H."/>
            <person name="Tritt A."/>
            <person name="Yoshinaga Y."/>
            <person name="Zwiers L.-H."/>
            <person name="Turgeon B."/>
            <person name="Goodwin S."/>
            <person name="Spatafora J."/>
            <person name="Crous P."/>
            <person name="Grigoriev I."/>
        </authorList>
    </citation>
    <scope>NUCLEOTIDE SEQUENCE [LARGE SCALE GENOMIC DNA]</scope>
    <source>
        <strain evidence="5">CBS 304.66</strain>
    </source>
</reference>
<evidence type="ECO:0000313" key="4">
    <source>
        <dbReference type="EMBL" id="KAF2270767.1"/>
    </source>
</evidence>
<evidence type="ECO:0000256" key="2">
    <source>
        <dbReference type="ARBA" id="ARBA00023239"/>
    </source>
</evidence>
<gene>
    <name evidence="4" type="ORF">CC78DRAFT_528491</name>
</gene>
<dbReference type="GO" id="GO:0061928">
    <property type="term" value="F:glutathione specific gamma-glutamylcyclotransferase activity"/>
    <property type="evidence" value="ECO:0007669"/>
    <property type="project" value="UniProtKB-EC"/>
</dbReference>
<keyword evidence="2" id="KW-0456">Lyase</keyword>
<dbReference type="OrthoDB" id="1933483at2759"/>
<accession>A0A9P4NCL3</accession>
<dbReference type="InterPro" id="IPR006840">
    <property type="entry name" value="ChaC"/>
</dbReference>
<feature type="region of interest" description="Disordered" evidence="3">
    <location>
        <begin position="148"/>
        <end position="175"/>
    </location>
</feature>
<dbReference type="CDD" id="cd06661">
    <property type="entry name" value="GGCT_like"/>
    <property type="match status" value="1"/>
</dbReference>
<dbReference type="GO" id="GO:0006751">
    <property type="term" value="P:glutathione catabolic process"/>
    <property type="evidence" value="ECO:0007669"/>
    <property type="project" value="InterPro"/>
</dbReference>
<organism evidence="4 5">
    <name type="scientific">Lojkania enalia</name>
    <dbReference type="NCBI Taxonomy" id="147567"/>
    <lineage>
        <taxon>Eukaryota</taxon>
        <taxon>Fungi</taxon>
        <taxon>Dikarya</taxon>
        <taxon>Ascomycota</taxon>
        <taxon>Pezizomycotina</taxon>
        <taxon>Dothideomycetes</taxon>
        <taxon>Pleosporomycetidae</taxon>
        <taxon>Pleosporales</taxon>
        <taxon>Pleosporales incertae sedis</taxon>
        <taxon>Lojkania</taxon>
    </lineage>
</organism>
<dbReference type="EC" id="4.3.2.7" evidence="1"/>
<dbReference type="PANTHER" id="PTHR12192">
    <property type="entry name" value="CATION TRANSPORT PROTEIN CHAC-RELATED"/>
    <property type="match status" value="1"/>
</dbReference>
<dbReference type="EMBL" id="ML986579">
    <property type="protein sequence ID" value="KAF2270767.1"/>
    <property type="molecule type" value="Genomic_DNA"/>
</dbReference>
<name>A0A9P4NCL3_9PLEO</name>
<dbReference type="PANTHER" id="PTHR12192:SF2">
    <property type="entry name" value="GLUTATHIONE-SPECIFIC GAMMA-GLUTAMYLCYCLOTRANSFERASE 2"/>
    <property type="match status" value="1"/>
</dbReference>
<evidence type="ECO:0000256" key="1">
    <source>
        <dbReference type="ARBA" id="ARBA00012344"/>
    </source>
</evidence>
<dbReference type="InterPro" id="IPR013024">
    <property type="entry name" value="GGCT-like"/>
</dbReference>
<dbReference type="Proteomes" id="UP000800093">
    <property type="component" value="Unassembled WGS sequence"/>
</dbReference>